<dbReference type="EMBL" id="BMMU01000010">
    <property type="protein sequence ID" value="GGJ36262.1"/>
    <property type="molecule type" value="Genomic_DNA"/>
</dbReference>
<keyword evidence="3" id="KW-1185">Reference proteome</keyword>
<evidence type="ECO:0000313" key="2">
    <source>
        <dbReference type="EMBL" id="GGJ36262.1"/>
    </source>
</evidence>
<reference evidence="2" key="2">
    <citation type="submission" date="2020-09" db="EMBL/GenBank/DDBJ databases">
        <authorList>
            <person name="Sun Q."/>
            <person name="Zhou Y."/>
        </authorList>
    </citation>
    <scope>NUCLEOTIDE SEQUENCE</scope>
    <source>
        <strain evidence="2">CGMCC 4.7272</strain>
    </source>
</reference>
<dbReference type="Proteomes" id="UP000625682">
    <property type="component" value="Unassembled WGS sequence"/>
</dbReference>
<organism evidence="2 3">
    <name type="scientific">Streptomyces lacrimifluminis</name>
    <dbReference type="NCBI Taxonomy" id="1500077"/>
    <lineage>
        <taxon>Bacteria</taxon>
        <taxon>Bacillati</taxon>
        <taxon>Actinomycetota</taxon>
        <taxon>Actinomycetes</taxon>
        <taxon>Kitasatosporales</taxon>
        <taxon>Streptomycetaceae</taxon>
        <taxon>Streptomyces</taxon>
    </lineage>
</organism>
<comment type="caution">
    <text evidence="2">The sequence shown here is derived from an EMBL/GenBank/DDBJ whole genome shotgun (WGS) entry which is preliminary data.</text>
</comment>
<feature type="compositionally biased region" description="Basic and acidic residues" evidence="1">
    <location>
        <begin position="46"/>
        <end position="64"/>
    </location>
</feature>
<reference evidence="2" key="1">
    <citation type="journal article" date="2014" name="Int. J. Syst. Evol. Microbiol.">
        <title>Complete genome sequence of Corynebacterium casei LMG S-19264T (=DSM 44701T), isolated from a smear-ripened cheese.</title>
        <authorList>
            <consortium name="US DOE Joint Genome Institute (JGI-PGF)"/>
            <person name="Walter F."/>
            <person name="Albersmeier A."/>
            <person name="Kalinowski J."/>
            <person name="Ruckert C."/>
        </authorList>
    </citation>
    <scope>NUCLEOTIDE SEQUENCE</scope>
    <source>
        <strain evidence="2">CGMCC 4.7272</strain>
    </source>
</reference>
<accession>A0A917KYR1</accession>
<evidence type="ECO:0000313" key="3">
    <source>
        <dbReference type="Proteomes" id="UP000625682"/>
    </source>
</evidence>
<dbReference type="AlphaFoldDB" id="A0A917KYR1"/>
<feature type="region of interest" description="Disordered" evidence="1">
    <location>
        <begin position="37"/>
        <end position="64"/>
    </location>
</feature>
<gene>
    <name evidence="2" type="ORF">GCM10012282_36240</name>
</gene>
<sequence>MTKFLVVLVGMEGCVAAITARPKRPADKRPVAVLLSMQKHGHRRAVRDQSDPSDRNRRVIRSAE</sequence>
<protein>
    <submittedName>
        <fullName evidence="2">Uncharacterized protein</fullName>
    </submittedName>
</protein>
<proteinExistence type="predicted"/>
<name>A0A917KYR1_9ACTN</name>
<evidence type="ECO:0000256" key="1">
    <source>
        <dbReference type="SAM" id="MobiDB-lite"/>
    </source>
</evidence>